<dbReference type="EMBL" id="JACBGI020000011">
    <property type="protein sequence ID" value="MBF6058114.1"/>
    <property type="molecule type" value="Genomic_DNA"/>
</dbReference>
<dbReference type="SUPFAM" id="SSF54427">
    <property type="entry name" value="NTF2-like"/>
    <property type="match status" value="1"/>
</dbReference>
<evidence type="ECO:0000313" key="3">
    <source>
        <dbReference type="Proteomes" id="UP001193680"/>
    </source>
</evidence>
<dbReference type="Proteomes" id="UP001193680">
    <property type="component" value="Unassembled WGS sequence"/>
</dbReference>
<protein>
    <submittedName>
        <fullName evidence="2">Ester cyclase</fullName>
    </submittedName>
</protein>
<keyword evidence="1" id="KW-0732">Signal</keyword>
<organism evidence="2 3">
    <name type="scientific">Thiomicrorhabdus heinhorstiae</name>
    <dbReference type="NCBI Taxonomy" id="2748010"/>
    <lineage>
        <taxon>Bacteria</taxon>
        <taxon>Pseudomonadati</taxon>
        <taxon>Pseudomonadota</taxon>
        <taxon>Gammaproteobacteria</taxon>
        <taxon>Thiotrichales</taxon>
        <taxon>Piscirickettsiaceae</taxon>
        <taxon>Thiomicrorhabdus</taxon>
    </lineage>
</organism>
<dbReference type="PANTHER" id="PTHR38436:SF1">
    <property type="entry name" value="ESTER CYCLASE"/>
    <property type="match status" value="1"/>
</dbReference>
<gene>
    <name evidence="2" type="ORF">H8792_007140</name>
</gene>
<evidence type="ECO:0000313" key="2">
    <source>
        <dbReference type="EMBL" id="MBF6058114.1"/>
    </source>
</evidence>
<dbReference type="Gene3D" id="3.10.450.50">
    <property type="match status" value="1"/>
</dbReference>
<accession>A0ABS0BWF2</accession>
<sequence>MQRNLILATFFSLLALFANSASAAQEGPSQWLDGYFADWETRDIHKIAPHYADNVSMFDLPSNSSTSGKKQVVELMQVMWIENAPDMKWIRTSPKYINGNTVAYEWLYTGTYNGMWGDVKVSNKPFAVKGISTTTFDKNGKIILHRDFYDLLSFQSQLGL</sequence>
<evidence type="ECO:0000256" key="1">
    <source>
        <dbReference type="SAM" id="SignalP"/>
    </source>
</evidence>
<dbReference type="RefSeq" id="WP_185978258.1">
    <property type="nucleotide sequence ID" value="NZ_JACBGI020000011.1"/>
</dbReference>
<reference evidence="2 3" key="1">
    <citation type="submission" date="2020-06" db="EMBL/GenBank/DDBJ databases">
        <authorList>
            <person name="Scott K."/>
        </authorList>
    </citation>
    <scope>NUCLEOTIDE SEQUENCE [LARGE SCALE GENOMIC DNA]</scope>
    <source>
        <strain evidence="2 3">HH1</strain>
    </source>
</reference>
<keyword evidence="3" id="KW-1185">Reference proteome</keyword>
<dbReference type="Pfam" id="PF07366">
    <property type="entry name" value="SnoaL"/>
    <property type="match status" value="1"/>
</dbReference>
<dbReference type="InterPro" id="IPR009959">
    <property type="entry name" value="Cyclase_SnoaL-like"/>
</dbReference>
<feature type="chain" id="PRO_5047013988" evidence="1">
    <location>
        <begin position="24"/>
        <end position="160"/>
    </location>
</feature>
<dbReference type="PANTHER" id="PTHR38436">
    <property type="entry name" value="POLYKETIDE CYCLASE SNOAL-LIKE DOMAIN"/>
    <property type="match status" value="1"/>
</dbReference>
<dbReference type="InterPro" id="IPR032710">
    <property type="entry name" value="NTF2-like_dom_sf"/>
</dbReference>
<feature type="signal peptide" evidence="1">
    <location>
        <begin position="1"/>
        <end position="23"/>
    </location>
</feature>
<name>A0ABS0BWF2_9GAMM</name>
<comment type="caution">
    <text evidence="2">The sequence shown here is derived from an EMBL/GenBank/DDBJ whole genome shotgun (WGS) entry which is preliminary data.</text>
</comment>
<proteinExistence type="predicted"/>
<reference evidence="2 3" key="2">
    <citation type="submission" date="2020-11" db="EMBL/GenBank/DDBJ databases">
        <title>Sulfur oxidizing isolate from Hospital Hole Sinkhole.</title>
        <authorList>
            <person name="Scott K.M."/>
        </authorList>
    </citation>
    <scope>NUCLEOTIDE SEQUENCE [LARGE SCALE GENOMIC DNA]</scope>
    <source>
        <strain evidence="2 3">HH1</strain>
    </source>
</reference>